<keyword evidence="2" id="KW-1185">Reference proteome</keyword>
<comment type="caution">
    <text evidence="1">The sequence shown here is derived from an EMBL/GenBank/DDBJ whole genome shotgun (WGS) entry which is preliminary data.</text>
</comment>
<evidence type="ECO:0000313" key="2">
    <source>
        <dbReference type="Proteomes" id="UP000307749"/>
    </source>
</evidence>
<accession>A0A4S3KKZ0</accession>
<organism evidence="1 2">
    <name type="scientific">Metallibacterium scheffleri</name>
    <dbReference type="NCBI Taxonomy" id="993689"/>
    <lineage>
        <taxon>Bacteria</taxon>
        <taxon>Pseudomonadati</taxon>
        <taxon>Pseudomonadota</taxon>
        <taxon>Gammaproteobacteria</taxon>
        <taxon>Lysobacterales</taxon>
        <taxon>Rhodanobacteraceae</taxon>
        <taxon>Metallibacterium</taxon>
    </lineage>
</organism>
<dbReference type="AlphaFoldDB" id="A0A4S3KKZ0"/>
<evidence type="ECO:0000313" key="1">
    <source>
        <dbReference type="EMBL" id="THD09409.1"/>
    </source>
</evidence>
<dbReference type="RefSeq" id="WP_081126027.1">
    <property type="nucleotide sequence ID" value="NZ_LDOS01000001.1"/>
</dbReference>
<dbReference type="STRING" id="993689.GCA_002077135_00615"/>
<dbReference type="Proteomes" id="UP000307749">
    <property type="component" value="Unassembled WGS sequence"/>
</dbReference>
<protein>
    <submittedName>
        <fullName evidence="1">Uncharacterized protein</fullName>
    </submittedName>
</protein>
<proteinExistence type="predicted"/>
<sequence length="72" mass="8152">MHRLSERIAALEAFSGRSSEEQFRKLCEREGWTPEFLRSVLQTALDEVGPDDPSADIFRDAMKQLEAPDATV</sequence>
<gene>
    <name evidence="1" type="ORF">B1806_11075</name>
</gene>
<reference evidence="1 2" key="1">
    <citation type="submission" date="2017-02" db="EMBL/GenBank/DDBJ databases">
        <title>Whole genome sequencing of Metallibacterium scheffleri DSM 24874 (T).</title>
        <authorList>
            <person name="Kumar S."/>
            <person name="Patil P."/>
            <person name="Patil P.B."/>
        </authorList>
    </citation>
    <scope>NUCLEOTIDE SEQUENCE [LARGE SCALE GENOMIC DNA]</scope>
    <source>
        <strain evidence="1 2">DSM 24874</strain>
    </source>
</reference>
<name>A0A4S3KKZ0_9GAMM</name>
<dbReference type="EMBL" id="MWQO01000039">
    <property type="protein sequence ID" value="THD09409.1"/>
    <property type="molecule type" value="Genomic_DNA"/>
</dbReference>